<sequence>MKYSFTILILLLINLSCVSKKTRTTSNCNDYSFYYNYKSNDALQQIKDIPNLKEIDEQSFISYLDSGDNFEKIKKDQIVFVPESEFFQIPDRKGEIPLYVLGFVQNNNIKQYLVFGLHIGQNSSLYIINQVDNKITSMFSAHSNYNSGYGGENVETKKISDSIFNVKVFHSYDNDRNGNSSETCHYQLILSDEGYLSMVP</sequence>
<name>A0ABT3HV12_9FLAO</name>
<keyword evidence="2" id="KW-1185">Reference proteome</keyword>
<evidence type="ECO:0000313" key="2">
    <source>
        <dbReference type="Proteomes" id="UP001163731"/>
    </source>
</evidence>
<reference evidence="1" key="1">
    <citation type="submission" date="2022-10" db="EMBL/GenBank/DDBJ databases">
        <title>Chryseobacterium babae sp. nov. isolated from the gut of the beetle Oryctes rhinoceros, and Chryseobacterium kimseyorum sp. nov., isolated from a stick insect rearing cage.</title>
        <authorList>
            <person name="Shelomi M."/>
            <person name="Han C.-J."/>
            <person name="Chen W.-M."/>
            <person name="Chen H.-K."/>
            <person name="Liaw S.-J."/>
            <person name="Muhle E."/>
            <person name="Clermont D."/>
        </authorList>
    </citation>
    <scope>NUCLEOTIDE SEQUENCE</scope>
    <source>
        <strain evidence="1">09-1422</strain>
    </source>
</reference>
<comment type="caution">
    <text evidence="1">The sequence shown here is derived from an EMBL/GenBank/DDBJ whole genome shotgun (WGS) entry which is preliminary data.</text>
</comment>
<dbReference type="EMBL" id="JAPDHW010000002">
    <property type="protein sequence ID" value="MCW3167628.1"/>
    <property type="molecule type" value="Genomic_DNA"/>
</dbReference>
<dbReference type="Proteomes" id="UP001163731">
    <property type="component" value="Unassembled WGS sequence"/>
</dbReference>
<accession>A0ABT3HV12</accession>
<proteinExistence type="predicted"/>
<evidence type="ECO:0000313" key="1">
    <source>
        <dbReference type="EMBL" id="MCW3167628.1"/>
    </source>
</evidence>
<organism evidence="1 2">
    <name type="scientific">Chryseobacterium kimseyorum</name>
    <dbReference type="NCBI Taxonomy" id="2984028"/>
    <lineage>
        <taxon>Bacteria</taxon>
        <taxon>Pseudomonadati</taxon>
        <taxon>Bacteroidota</taxon>
        <taxon>Flavobacteriia</taxon>
        <taxon>Flavobacteriales</taxon>
        <taxon>Weeksellaceae</taxon>
        <taxon>Chryseobacterium group</taxon>
        <taxon>Chryseobacterium</taxon>
    </lineage>
</organism>
<dbReference type="RefSeq" id="WP_264748877.1">
    <property type="nucleotide sequence ID" value="NZ_JAPDHW010000002.1"/>
</dbReference>
<protein>
    <recommendedName>
        <fullName evidence="3">Lipoprotein</fullName>
    </recommendedName>
</protein>
<gene>
    <name evidence="1" type="ORF">OMO38_03720</name>
</gene>
<evidence type="ECO:0008006" key="3">
    <source>
        <dbReference type="Google" id="ProtNLM"/>
    </source>
</evidence>